<protein>
    <recommendedName>
        <fullName evidence="3">DUF1820 family protein</fullName>
    </recommendedName>
</protein>
<name>A0ABU5J571_9BACI</name>
<dbReference type="EMBL" id="JAXOFX010000028">
    <property type="protein sequence ID" value="MDZ5474568.1"/>
    <property type="molecule type" value="Genomic_DNA"/>
</dbReference>
<evidence type="ECO:0000313" key="1">
    <source>
        <dbReference type="EMBL" id="MDZ5474568.1"/>
    </source>
</evidence>
<comment type="caution">
    <text evidence="1">The sequence shown here is derived from an EMBL/GenBank/DDBJ whole genome shotgun (WGS) entry which is preliminary data.</text>
</comment>
<keyword evidence="2" id="KW-1185">Reference proteome</keyword>
<accession>A0ABU5J571</accession>
<organism evidence="1 2">
    <name type="scientific">Robertmurraya mangrovi</name>
    <dbReference type="NCBI Taxonomy" id="3098077"/>
    <lineage>
        <taxon>Bacteria</taxon>
        <taxon>Bacillati</taxon>
        <taxon>Bacillota</taxon>
        <taxon>Bacilli</taxon>
        <taxon>Bacillales</taxon>
        <taxon>Bacillaceae</taxon>
        <taxon>Robertmurraya</taxon>
    </lineage>
</organism>
<evidence type="ECO:0008006" key="3">
    <source>
        <dbReference type="Google" id="ProtNLM"/>
    </source>
</evidence>
<evidence type="ECO:0000313" key="2">
    <source>
        <dbReference type="Proteomes" id="UP001290455"/>
    </source>
</evidence>
<dbReference type="Proteomes" id="UP001290455">
    <property type="component" value="Unassembled WGS sequence"/>
</dbReference>
<gene>
    <name evidence="1" type="ORF">SM124_23100</name>
</gene>
<reference evidence="1 2" key="1">
    <citation type="submission" date="2023-11" db="EMBL/GenBank/DDBJ databases">
        <title>Bacillus jintuensis, isolated from a mudflat on the Beibu Gulf coast.</title>
        <authorList>
            <person name="Li M."/>
        </authorList>
    </citation>
    <scope>NUCLEOTIDE SEQUENCE [LARGE SCALE GENOMIC DNA]</scope>
    <source>
        <strain evidence="1 2">31A1R</strain>
    </source>
</reference>
<proteinExistence type="predicted"/>
<dbReference type="RefSeq" id="WP_322448851.1">
    <property type="nucleotide sequence ID" value="NZ_JAXOFX010000028.1"/>
</dbReference>
<sequence length="70" mass="7995">MKTYRIAWFALVEDDSVLEGRSLINAKNQEKALQDFYGQKTSEYRLKPHMITVQSITELQLVAASEESSS</sequence>